<dbReference type="InterPro" id="IPR012334">
    <property type="entry name" value="Pectin_lyas_fold"/>
</dbReference>
<dbReference type="InterPro" id="IPR011050">
    <property type="entry name" value="Pectin_lyase_fold/virulence"/>
</dbReference>
<sequence length="733" mass="79435">MQKVQKENRKIDCRKIFLYVISALLVMNIQARDYFVKTSGLLHADGMGWQTATTLDNALMQAQSGDVIHLAAGTYTPVSKITGGSLDEDRTFEIKQNISIKGGYPVDPVHGDVPVKDNRTILSGTVTGKRFFHVVTITAPVQNDEKVQLNNLIITGGKAGTNESGNVMVNGLNYPRFNGGAIIIGKSSVEIIQCEISENESLYHTPGIYVFSGAEVTLHHCTIERNTGSVNGGGLWNDASTVTCFNCNIAYNEIGGVGGGIYAFNASYPSKTYLYNTTINHNKAGHKAGYYGREKSVGVMINCTVYGNETNRETNGGGGISLYANNQSKNAARLDIISSTVNRNAGVLADGGGVRLNDQFCKLNIYNSVISGNFNEDIALFNNADFFVRNSVIAEKVYGGSGNIIADDFMPEMMIEELADNGGFNKTCRLAGVYNPAFYHGMSSVELINVANALSPAIPLTIIGDKLVKGTGLFEYIVTDTTYEVTEGVIATEISYVATSSQAMKLFVFEVDLTNPYVSIEASTPNNGNTFTRQKMTLQAAYEDQSGHKVYGGVNGDFFDMNTGVPRSILYKSGVGLKTVFQDANRTYFAITKNKEAVVGDQYTYPAVKNNIQEAVGGMYWLVKDSAIYKINNTVPEPRTCVGVSKDNKKVFFLAVDGRNESYSNGMTFEQLSKCLLALGSFNGINLDGGGSTTFFIRNTPEFTSGRFEIRNKPSDAAGERAVANGLLIISTK</sequence>
<comment type="caution">
    <text evidence="2">The sequence shown here is derived from an EMBL/GenBank/DDBJ whole genome shotgun (WGS) entry which is preliminary data.</text>
</comment>
<evidence type="ECO:0000259" key="1">
    <source>
        <dbReference type="Pfam" id="PF09992"/>
    </source>
</evidence>
<dbReference type="EMBL" id="VSSQ01000813">
    <property type="protein sequence ID" value="MPM01672.1"/>
    <property type="molecule type" value="Genomic_DNA"/>
</dbReference>
<dbReference type="Pfam" id="PF09992">
    <property type="entry name" value="NAGPA"/>
    <property type="match status" value="1"/>
</dbReference>
<name>A0A644WD41_9ZZZZ</name>
<proteinExistence type="predicted"/>
<feature type="domain" description="Phosphodiester glycosidase" evidence="1">
    <location>
        <begin position="549"/>
        <end position="729"/>
    </location>
</feature>
<protein>
    <recommendedName>
        <fullName evidence="1">Phosphodiester glycosidase domain-containing protein</fullName>
    </recommendedName>
</protein>
<dbReference type="PANTHER" id="PTHR40446">
    <property type="entry name" value="N-ACETYLGLUCOSAMINE-1-PHOSPHODIESTER ALPHA-N-ACETYLGLUCOSAMINIDASE"/>
    <property type="match status" value="1"/>
</dbReference>
<evidence type="ECO:0000313" key="2">
    <source>
        <dbReference type="EMBL" id="MPM01672.1"/>
    </source>
</evidence>
<dbReference type="AlphaFoldDB" id="A0A644WD41"/>
<dbReference type="SUPFAM" id="SSF51126">
    <property type="entry name" value="Pectin lyase-like"/>
    <property type="match status" value="1"/>
</dbReference>
<dbReference type="Gene3D" id="2.160.20.10">
    <property type="entry name" value="Single-stranded right-handed beta-helix, Pectin lyase-like"/>
    <property type="match status" value="1"/>
</dbReference>
<dbReference type="InterPro" id="IPR018711">
    <property type="entry name" value="NAGPA"/>
</dbReference>
<gene>
    <name evidence="2" type="ORF">SDC9_47912</name>
</gene>
<organism evidence="2">
    <name type="scientific">bioreactor metagenome</name>
    <dbReference type="NCBI Taxonomy" id="1076179"/>
    <lineage>
        <taxon>unclassified sequences</taxon>
        <taxon>metagenomes</taxon>
        <taxon>ecological metagenomes</taxon>
    </lineage>
</organism>
<accession>A0A644WD41</accession>
<reference evidence="2" key="1">
    <citation type="submission" date="2019-08" db="EMBL/GenBank/DDBJ databases">
        <authorList>
            <person name="Kucharzyk K."/>
            <person name="Murdoch R.W."/>
            <person name="Higgins S."/>
            <person name="Loffler F."/>
        </authorList>
    </citation>
    <scope>NUCLEOTIDE SEQUENCE</scope>
</reference>
<dbReference type="PANTHER" id="PTHR40446:SF2">
    <property type="entry name" value="N-ACETYLGLUCOSAMINE-1-PHOSPHODIESTER ALPHA-N-ACETYLGLUCOSAMINIDASE"/>
    <property type="match status" value="1"/>
</dbReference>